<evidence type="ECO:0000259" key="5">
    <source>
        <dbReference type="Pfam" id="PF01551"/>
    </source>
</evidence>
<dbReference type="InterPro" id="IPR050570">
    <property type="entry name" value="Cell_wall_metabolism_enzyme"/>
</dbReference>
<gene>
    <name evidence="6" type="ORF">HMPREF9334_00400</name>
</gene>
<feature type="transmembrane region" description="Helical" evidence="4">
    <location>
        <begin position="389"/>
        <end position="408"/>
    </location>
</feature>
<evidence type="ECO:0000256" key="4">
    <source>
        <dbReference type="SAM" id="Phobius"/>
    </source>
</evidence>
<keyword evidence="1 4" id="KW-0812">Transmembrane</keyword>
<name>G5GMB9_9FIRM</name>
<dbReference type="InterPro" id="IPR007688">
    <property type="entry name" value="Conjugal_tfr_TrbL/VirB6"/>
</dbReference>
<dbReference type="Gene3D" id="2.70.70.10">
    <property type="entry name" value="Glucose Permease (Domain IIA)"/>
    <property type="match status" value="1"/>
</dbReference>
<dbReference type="STRING" id="679201.HMPREF9334_00400"/>
<feature type="transmembrane region" description="Helical" evidence="4">
    <location>
        <begin position="325"/>
        <end position="346"/>
    </location>
</feature>
<evidence type="ECO:0000256" key="3">
    <source>
        <dbReference type="ARBA" id="ARBA00023136"/>
    </source>
</evidence>
<feature type="transmembrane region" description="Helical" evidence="4">
    <location>
        <begin position="352"/>
        <end position="368"/>
    </location>
</feature>
<evidence type="ECO:0000313" key="7">
    <source>
        <dbReference type="Proteomes" id="UP000004129"/>
    </source>
</evidence>
<dbReference type="EMBL" id="ACZM01000003">
    <property type="protein sequence ID" value="EHG22364.1"/>
    <property type="molecule type" value="Genomic_DNA"/>
</dbReference>
<dbReference type="InterPro" id="IPR011055">
    <property type="entry name" value="Dup_hybrid_motif"/>
</dbReference>
<dbReference type="SUPFAM" id="SSF51261">
    <property type="entry name" value="Duplicated hybrid motif"/>
    <property type="match status" value="1"/>
</dbReference>
<feature type="transmembrane region" description="Helical" evidence="4">
    <location>
        <begin position="579"/>
        <end position="598"/>
    </location>
</feature>
<sequence>MDAPLHGHEIEVTSGFTPRRVHPLSGEVRQHNGIDIGGDAHEAVYAVADGTVILARYESSFDGWVIIEHTASDGSKYQTWYGDLDPNDGYLPANTIMNSVENHVRKGQLIGYLAWGKTAVSTGPHLHFEVRINDTPISPALYHPYAPWLPANATDEGLDMSQKSRGMVWDAAFAFMDPVKKAIDTVALACTKAVDLLKGIIKYTIAILMTIDLAITYILLSVDRDKGQEPNFSIFKLLALKMLLYLLLFYVITSWGAFVINSSRDLFVGFGASTSGLDITQAKQLLVDPTSLVTKGAQIIEPIFTVLNETDAGGLDWLAKIASGAVAVIFLIIIFGSFLLFAFEIIMAYLEFYLIAVFGLANFVFAGVKWSRRFAENGMNGIFSASIKLFFFCFFAAMLQSVMTTMVVDDLIRIKTVPIQEAVGNPNGNFGGREGIDMVVEAIRRVETGGQDHPFQTPSQDGWGYGAYQISYEYWDVWCQRAGFEPPPMPWGDDSEAWSSPGYQSKPYSGSWEDKFPPATTPWPENVQTAVAKHHLLELYDANGSWEKAAGAWNGDRSGGYWRKVVTASDSIQKTQHTLQIIILLKLAMICILFVFMGDKLSQLIIKQFGISNGFKFLPGT</sequence>
<dbReference type="InterPro" id="IPR016047">
    <property type="entry name" value="M23ase_b-sheet_dom"/>
</dbReference>
<accession>G5GMB9</accession>
<dbReference type="eggNOG" id="COG0739">
    <property type="taxonomic scope" value="Bacteria"/>
</dbReference>
<dbReference type="Proteomes" id="UP000004129">
    <property type="component" value="Unassembled WGS sequence"/>
</dbReference>
<dbReference type="eggNOG" id="COG3846">
    <property type="taxonomic scope" value="Bacteria"/>
</dbReference>
<evidence type="ECO:0000256" key="1">
    <source>
        <dbReference type="ARBA" id="ARBA00022692"/>
    </source>
</evidence>
<keyword evidence="7" id="KW-1185">Reference proteome</keyword>
<organism evidence="6 7">
    <name type="scientific">Selenomonas infelix ATCC 43532</name>
    <dbReference type="NCBI Taxonomy" id="679201"/>
    <lineage>
        <taxon>Bacteria</taxon>
        <taxon>Bacillati</taxon>
        <taxon>Bacillota</taxon>
        <taxon>Negativicutes</taxon>
        <taxon>Selenomonadales</taxon>
        <taxon>Selenomonadaceae</taxon>
        <taxon>Selenomonas</taxon>
    </lineage>
</organism>
<feature type="transmembrane region" description="Helical" evidence="4">
    <location>
        <begin position="200"/>
        <end position="222"/>
    </location>
</feature>
<dbReference type="PATRIC" id="fig|679201.3.peg.402"/>
<dbReference type="Pfam" id="PF04610">
    <property type="entry name" value="TrbL"/>
    <property type="match status" value="1"/>
</dbReference>
<dbReference type="GO" id="GO:0004222">
    <property type="term" value="F:metalloendopeptidase activity"/>
    <property type="evidence" value="ECO:0007669"/>
    <property type="project" value="TreeGrafter"/>
</dbReference>
<feature type="transmembrane region" description="Helical" evidence="4">
    <location>
        <begin position="242"/>
        <end position="260"/>
    </location>
</feature>
<dbReference type="Pfam" id="PF01551">
    <property type="entry name" value="Peptidase_M23"/>
    <property type="match status" value="1"/>
</dbReference>
<protein>
    <recommendedName>
        <fullName evidence="5">M23ase beta-sheet core domain-containing protein</fullName>
    </recommendedName>
</protein>
<keyword evidence="3 4" id="KW-0472">Membrane</keyword>
<dbReference type="AlphaFoldDB" id="G5GMB9"/>
<evidence type="ECO:0000256" key="2">
    <source>
        <dbReference type="ARBA" id="ARBA00022989"/>
    </source>
</evidence>
<dbReference type="HOGENOM" id="CLU_421441_0_0_9"/>
<dbReference type="PANTHER" id="PTHR21666:SF270">
    <property type="entry name" value="MUREIN HYDROLASE ACTIVATOR ENVC"/>
    <property type="match status" value="1"/>
</dbReference>
<dbReference type="GO" id="GO:0030255">
    <property type="term" value="P:protein secretion by the type IV secretion system"/>
    <property type="evidence" value="ECO:0007669"/>
    <property type="project" value="InterPro"/>
</dbReference>
<evidence type="ECO:0000313" key="6">
    <source>
        <dbReference type="EMBL" id="EHG22364.1"/>
    </source>
</evidence>
<reference evidence="6 7" key="1">
    <citation type="submission" date="2011-08" db="EMBL/GenBank/DDBJ databases">
        <title>The Genome Sequence of Selenomonas infelix ATCC 43532.</title>
        <authorList>
            <consortium name="The Broad Institute Genome Sequencing Platform"/>
            <person name="Earl A."/>
            <person name="Ward D."/>
            <person name="Feldgarden M."/>
            <person name="Gevers D."/>
            <person name="Izard J."/>
            <person name="Blanton J.M."/>
            <person name="Baranova O.V."/>
            <person name="Dewhirst F.E."/>
            <person name="Young S.K."/>
            <person name="Zeng Q."/>
            <person name="Gargeya S."/>
            <person name="Fitzgerald M."/>
            <person name="Haas B."/>
            <person name="Abouelleil A."/>
            <person name="Alvarado L."/>
            <person name="Arachchi H.M."/>
            <person name="Berlin A."/>
            <person name="Brown A."/>
            <person name="Chapman S.B."/>
            <person name="Chen Z."/>
            <person name="Dunbar C."/>
            <person name="Freedman E."/>
            <person name="Gearin G."/>
            <person name="Gellesch M."/>
            <person name="Goldberg J."/>
            <person name="Griggs A."/>
            <person name="Gujja S."/>
            <person name="Heiman D."/>
            <person name="Howarth C."/>
            <person name="Larson L."/>
            <person name="Lui A."/>
            <person name="MacDonald P.J.P."/>
            <person name="Montmayeur A."/>
            <person name="Murphy C."/>
            <person name="Neiman D."/>
            <person name="Pearson M."/>
            <person name="Priest M."/>
            <person name="Roberts A."/>
            <person name="Saif S."/>
            <person name="Shea T."/>
            <person name="Shenoy N."/>
            <person name="Sisk P."/>
            <person name="Stolte C."/>
            <person name="Sykes S."/>
            <person name="Wortman J."/>
            <person name="Nusbaum C."/>
            <person name="Birren B."/>
        </authorList>
    </citation>
    <scope>NUCLEOTIDE SEQUENCE [LARGE SCALE GENOMIC DNA]</scope>
    <source>
        <strain evidence="6 7">ATCC 43532</strain>
    </source>
</reference>
<feature type="domain" description="M23ase beta-sheet core" evidence="5">
    <location>
        <begin position="30"/>
        <end position="139"/>
    </location>
</feature>
<keyword evidence="2 4" id="KW-1133">Transmembrane helix</keyword>
<dbReference type="CDD" id="cd12797">
    <property type="entry name" value="M23_peptidase"/>
    <property type="match status" value="1"/>
</dbReference>
<comment type="caution">
    <text evidence="6">The sequence shown here is derived from an EMBL/GenBank/DDBJ whole genome shotgun (WGS) entry which is preliminary data.</text>
</comment>
<dbReference type="PANTHER" id="PTHR21666">
    <property type="entry name" value="PEPTIDASE-RELATED"/>
    <property type="match status" value="1"/>
</dbReference>
<proteinExistence type="predicted"/>